<protein>
    <submittedName>
        <fullName evidence="5">DgyrCDS187</fullName>
    </submittedName>
</protein>
<feature type="binding site" evidence="4">
    <location>
        <position position="29"/>
    </location>
    <ligand>
        <name>Mg(2+)</name>
        <dbReference type="ChEBI" id="CHEBI:18420"/>
        <label>1</label>
        <note>catalytic</note>
    </ligand>
</feature>
<dbReference type="InterPro" id="IPR000760">
    <property type="entry name" value="Inositol_monophosphatase-like"/>
</dbReference>
<dbReference type="Gene3D" id="3.40.190.80">
    <property type="match status" value="1"/>
</dbReference>
<dbReference type="InterPro" id="IPR020550">
    <property type="entry name" value="Inositol_monophosphatase_CS"/>
</dbReference>
<comment type="caution">
    <text evidence="5">The sequence shown here is derived from an EMBL/GenBank/DDBJ whole genome shotgun (WGS) entry which is preliminary data.</text>
</comment>
<keyword evidence="3 4" id="KW-0460">Magnesium</keyword>
<organism evidence="5 6">
    <name type="scientific">Dimorphilus gyrociliatus</name>
    <dbReference type="NCBI Taxonomy" id="2664684"/>
    <lineage>
        <taxon>Eukaryota</taxon>
        <taxon>Metazoa</taxon>
        <taxon>Spiralia</taxon>
        <taxon>Lophotrochozoa</taxon>
        <taxon>Annelida</taxon>
        <taxon>Polychaeta</taxon>
        <taxon>Polychaeta incertae sedis</taxon>
        <taxon>Dinophilidae</taxon>
        <taxon>Dimorphilus</taxon>
    </lineage>
</organism>
<dbReference type="Proteomes" id="UP000549394">
    <property type="component" value="Unassembled WGS sequence"/>
</dbReference>
<name>A0A7I8V3U2_9ANNE</name>
<keyword evidence="6" id="KW-1185">Reference proteome</keyword>
<keyword evidence="2 4" id="KW-0479">Metal-binding</keyword>
<dbReference type="EMBL" id="CAJFCJ010000001">
    <property type="protein sequence ID" value="CAD5110823.1"/>
    <property type="molecule type" value="Genomic_DNA"/>
</dbReference>
<dbReference type="GO" id="GO:0006020">
    <property type="term" value="P:inositol metabolic process"/>
    <property type="evidence" value="ECO:0007669"/>
    <property type="project" value="TreeGrafter"/>
</dbReference>
<evidence type="ECO:0000313" key="6">
    <source>
        <dbReference type="Proteomes" id="UP000549394"/>
    </source>
</evidence>
<dbReference type="PANTHER" id="PTHR20854:SF4">
    <property type="entry name" value="INOSITOL-1-MONOPHOSPHATASE-RELATED"/>
    <property type="match status" value="1"/>
</dbReference>
<evidence type="ECO:0000256" key="1">
    <source>
        <dbReference type="ARBA" id="ARBA00009759"/>
    </source>
</evidence>
<evidence type="ECO:0000256" key="4">
    <source>
        <dbReference type="PIRSR" id="PIRSR600760-2"/>
    </source>
</evidence>
<dbReference type="SUPFAM" id="SSF56655">
    <property type="entry name" value="Carbohydrate phosphatase"/>
    <property type="match status" value="1"/>
</dbReference>
<sequence>MLGSAAMNITQIARGSVDAYFEYGTHCWDIAAGVIILTEAGGCALDTAGGEVDLMSRRILCAGTPQLAHALSKMLKQIELERD</sequence>
<dbReference type="OrthoDB" id="10254945at2759"/>
<dbReference type="AlphaFoldDB" id="A0A7I8V3U2"/>
<dbReference type="PANTHER" id="PTHR20854">
    <property type="entry name" value="INOSITOL MONOPHOSPHATASE"/>
    <property type="match status" value="1"/>
</dbReference>
<accession>A0A7I8V3U2</accession>
<dbReference type="GO" id="GO:0008934">
    <property type="term" value="F:inositol monophosphate 1-phosphatase activity"/>
    <property type="evidence" value="ECO:0007669"/>
    <property type="project" value="TreeGrafter"/>
</dbReference>
<evidence type="ECO:0000313" key="5">
    <source>
        <dbReference type="EMBL" id="CAD5110823.1"/>
    </source>
</evidence>
<reference evidence="5 6" key="1">
    <citation type="submission" date="2020-08" db="EMBL/GenBank/DDBJ databases">
        <authorList>
            <person name="Hejnol A."/>
        </authorList>
    </citation>
    <scope>NUCLEOTIDE SEQUENCE [LARGE SCALE GENOMIC DNA]</scope>
</reference>
<dbReference type="GO" id="GO:0046872">
    <property type="term" value="F:metal ion binding"/>
    <property type="evidence" value="ECO:0007669"/>
    <property type="project" value="UniProtKB-KW"/>
</dbReference>
<evidence type="ECO:0000256" key="2">
    <source>
        <dbReference type="ARBA" id="ARBA00022723"/>
    </source>
</evidence>
<dbReference type="GO" id="GO:0046854">
    <property type="term" value="P:phosphatidylinositol phosphate biosynthetic process"/>
    <property type="evidence" value="ECO:0007669"/>
    <property type="project" value="InterPro"/>
</dbReference>
<gene>
    <name evidence="5" type="ORF">DGYR_LOCUS183</name>
</gene>
<dbReference type="PROSITE" id="PS00630">
    <property type="entry name" value="IMP_2"/>
    <property type="match status" value="1"/>
</dbReference>
<comment type="similarity">
    <text evidence="1">Belongs to the inositol monophosphatase superfamily.</text>
</comment>
<comment type="cofactor">
    <cofactor evidence="4">
        <name>Mg(2+)</name>
        <dbReference type="ChEBI" id="CHEBI:18420"/>
    </cofactor>
</comment>
<dbReference type="Pfam" id="PF00459">
    <property type="entry name" value="Inositol_P"/>
    <property type="match status" value="1"/>
</dbReference>
<evidence type="ECO:0000256" key="3">
    <source>
        <dbReference type="ARBA" id="ARBA00022842"/>
    </source>
</evidence>
<proteinExistence type="inferred from homology"/>
<dbReference type="GO" id="GO:0007165">
    <property type="term" value="P:signal transduction"/>
    <property type="evidence" value="ECO:0007669"/>
    <property type="project" value="TreeGrafter"/>
</dbReference>